<comment type="caution">
    <text evidence="3">The sequence shown here is derived from an EMBL/GenBank/DDBJ whole genome shotgun (WGS) entry which is preliminary data.</text>
</comment>
<feature type="chain" id="PRO_5040347554" evidence="2">
    <location>
        <begin position="25"/>
        <end position="154"/>
    </location>
</feature>
<keyword evidence="2" id="KW-0732">Signal</keyword>
<feature type="signal peptide" evidence="2">
    <location>
        <begin position="1"/>
        <end position="24"/>
    </location>
</feature>
<reference evidence="3" key="1">
    <citation type="submission" date="2022-04" db="EMBL/GenBank/DDBJ databases">
        <title>Carnegiea gigantea Genome sequencing and assembly v2.</title>
        <authorList>
            <person name="Copetti D."/>
            <person name="Sanderson M.J."/>
            <person name="Burquez A."/>
            <person name="Wojciechowski M.F."/>
        </authorList>
    </citation>
    <scope>NUCLEOTIDE SEQUENCE</scope>
    <source>
        <strain evidence="3">SGP5-SGP5p</strain>
        <tissue evidence="3">Aerial part</tissue>
    </source>
</reference>
<protein>
    <submittedName>
        <fullName evidence="3">Uncharacterized protein</fullName>
    </submittedName>
</protein>
<evidence type="ECO:0000256" key="1">
    <source>
        <dbReference type="SAM" id="MobiDB-lite"/>
    </source>
</evidence>
<proteinExistence type="predicted"/>
<feature type="region of interest" description="Disordered" evidence="1">
    <location>
        <begin position="135"/>
        <end position="154"/>
    </location>
</feature>
<name>A0A9Q1JM57_9CARY</name>
<keyword evidence="4" id="KW-1185">Reference proteome</keyword>
<accession>A0A9Q1JM57</accession>
<sequence length="154" mass="16926">MGGNVGLNFSRCATLWCCIFQVDAQKWWTTEASSLRHGGKDDLSTPEIKCECSERWVKIKGIATVVFREGFCYFMCLYNGTKVGVHGPPTPFELTGSFLKFVLMSSNSSTEPLSITNSENGDNENLNQISSVSDISKSHTPYPVGGSRSDHTCI</sequence>
<dbReference type="EMBL" id="JAKOGI010001840">
    <property type="protein sequence ID" value="KAJ8423875.1"/>
    <property type="molecule type" value="Genomic_DNA"/>
</dbReference>
<evidence type="ECO:0000313" key="3">
    <source>
        <dbReference type="EMBL" id="KAJ8423875.1"/>
    </source>
</evidence>
<dbReference type="AlphaFoldDB" id="A0A9Q1JM57"/>
<evidence type="ECO:0000256" key="2">
    <source>
        <dbReference type="SAM" id="SignalP"/>
    </source>
</evidence>
<evidence type="ECO:0000313" key="4">
    <source>
        <dbReference type="Proteomes" id="UP001153076"/>
    </source>
</evidence>
<dbReference type="Proteomes" id="UP001153076">
    <property type="component" value="Unassembled WGS sequence"/>
</dbReference>
<organism evidence="3 4">
    <name type="scientific">Carnegiea gigantea</name>
    <dbReference type="NCBI Taxonomy" id="171969"/>
    <lineage>
        <taxon>Eukaryota</taxon>
        <taxon>Viridiplantae</taxon>
        <taxon>Streptophyta</taxon>
        <taxon>Embryophyta</taxon>
        <taxon>Tracheophyta</taxon>
        <taxon>Spermatophyta</taxon>
        <taxon>Magnoliopsida</taxon>
        <taxon>eudicotyledons</taxon>
        <taxon>Gunneridae</taxon>
        <taxon>Pentapetalae</taxon>
        <taxon>Caryophyllales</taxon>
        <taxon>Cactineae</taxon>
        <taxon>Cactaceae</taxon>
        <taxon>Cactoideae</taxon>
        <taxon>Echinocereeae</taxon>
        <taxon>Carnegiea</taxon>
    </lineage>
</organism>
<gene>
    <name evidence="3" type="ORF">Cgig2_033142</name>
</gene>